<feature type="compositionally biased region" description="Polar residues" evidence="1">
    <location>
        <begin position="205"/>
        <end position="215"/>
    </location>
</feature>
<comment type="caution">
    <text evidence="2">The sequence shown here is derived from an EMBL/GenBank/DDBJ whole genome shotgun (WGS) entry which is preliminary data.</text>
</comment>
<gene>
    <name evidence="2" type="ORF">ENL07_05540</name>
</gene>
<feature type="region of interest" description="Disordered" evidence="1">
    <location>
        <begin position="495"/>
        <end position="708"/>
    </location>
</feature>
<dbReference type="Proteomes" id="UP000886058">
    <property type="component" value="Unassembled WGS sequence"/>
</dbReference>
<evidence type="ECO:0000256" key="1">
    <source>
        <dbReference type="SAM" id="MobiDB-lite"/>
    </source>
</evidence>
<feature type="compositionally biased region" description="Basic residues" evidence="1">
    <location>
        <begin position="699"/>
        <end position="708"/>
    </location>
</feature>
<organism evidence="2">
    <name type="scientific">Chlorobaculum parvum</name>
    <dbReference type="NCBI Taxonomy" id="274539"/>
    <lineage>
        <taxon>Bacteria</taxon>
        <taxon>Pseudomonadati</taxon>
        <taxon>Chlorobiota</taxon>
        <taxon>Chlorobiia</taxon>
        <taxon>Chlorobiales</taxon>
        <taxon>Chlorobiaceae</taxon>
        <taxon>Chlorobaculum</taxon>
    </lineage>
</organism>
<sequence>MANFSLYISGQTELGDVAEFFQKRLIGEGETPIAFFDGVFYESHQERVGNIVYQDYLIFSDKALYLWARGASKDYLDRFTLGAVSVNSRNKDSAFATMNLKIRREGKEPVFVIFDMVEIREAETIIRLQTAIESTIEDYLGVNYRHEIPPDAASIILQAAQSVCPPQMLSLPHESPEARRAPVPDAGIGYGQDLLEQYRAMGDQPGQQAQPSQGVPKSGGMGVPPGIGASPFAATGGLEAMLPTDPASLKRVADQIRSMVGNAPFKLRDQVMKDLQHVPGDVATVLTALNELLANIAGNPMAERFVMNAIKTAVVNDGMIGSLGKIMKMTGLGGGGGKKSQQPVSPYQEGGDHASRPRKSPFEEESEDGSPTIRRKKISVQDDPDNPASAPFAGNDEPITSRGERKPAAPPEESVTPRGRRKKLSVKMEGDNEIARKLMSYDESERDDPAPEPHEPASAASASLPVGVRKKKLSIRTDEGSDAEADIVSKLKSYDEEERGAITTPSSVVEPEVEASSEPEPERPVRKKVQIVAAVEPDVKDKPDAEAVSEQETPVKRKVQVVASEEPAVRGGAEVAAKPEPETEPEAPARKKVLIVESDAEPASGAPVSEETVATPTPEPEAKPEPESVEPLAVKPESDIEEIAISEEVLIAALGEESESEERSDVPEEYMTMESDDPSRKVSNVKPSEQQRHSPGKSGRSKRRGKKF</sequence>
<name>A0A7C5DGM7_9CHLB</name>
<proteinExistence type="predicted"/>
<feature type="compositionally biased region" description="Basic and acidic residues" evidence="1">
    <location>
        <begin position="426"/>
        <end position="440"/>
    </location>
</feature>
<reference evidence="2" key="1">
    <citation type="journal article" date="2020" name="mSystems">
        <title>Genome- and Community-Level Interaction Insights into Carbon Utilization and Element Cycling Functions of Hydrothermarchaeota in Hydrothermal Sediment.</title>
        <authorList>
            <person name="Zhou Z."/>
            <person name="Liu Y."/>
            <person name="Xu W."/>
            <person name="Pan J."/>
            <person name="Luo Z.H."/>
            <person name="Li M."/>
        </authorList>
    </citation>
    <scope>NUCLEOTIDE SEQUENCE [LARGE SCALE GENOMIC DNA]</scope>
    <source>
        <strain evidence="2">HyVt-633</strain>
    </source>
</reference>
<protein>
    <submittedName>
        <fullName evidence="2">Uncharacterized protein</fullName>
    </submittedName>
</protein>
<feature type="compositionally biased region" description="Low complexity" evidence="1">
    <location>
        <begin position="607"/>
        <end position="616"/>
    </location>
</feature>
<accession>A0A7C5DGM7</accession>
<dbReference type="AlphaFoldDB" id="A0A7C5DGM7"/>
<feature type="compositionally biased region" description="Low complexity" evidence="1">
    <location>
        <begin position="456"/>
        <end position="465"/>
    </location>
</feature>
<evidence type="ECO:0000313" key="2">
    <source>
        <dbReference type="EMBL" id="HHE32090.1"/>
    </source>
</evidence>
<dbReference type="EMBL" id="DRSQ01000117">
    <property type="protein sequence ID" value="HHE32090.1"/>
    <property type="molecule type" value="Genomic_DNA"/>
</dbReference>
<feature type="region of interest" description="Disordered" evidence="1">
    <location>
        <begin position="332"/>
        <end position="483"/>
    </location>
</feature>
<feature type="region of interest" description="Disordered" evidence="1">
    <location>
        <begin position="203"/>
        <end position="228"/>
    </location>
</feature>